<accession>A0A7J0EYJ1</accession>
<evidence type="ECO:0000313" key="3">
    <source>
        <dbReference type="Proteomes" id="UP000585474"/>
    </source>
</evidence>
<sequence>MEDVKGKAVEVESMQGKRPMSQEFVFDDDNGNAGGALRRLSEMRRRRQTAKVCGFPNSGMPMRRQSIPKPIRPPTPPTTVTFSSLFSPSILMV</sequence>
<name>A0A7J0EYJ1_9ERIC</name>
<feature type="region of interest" description="Disordered" evidence="1">
    <location>
        <begin position="53"/>
        <end position="80"/>
    </location>
</feature>
<dbReference type="EMBL" id="BJWL01000007">
    <property type="protein sequence ID" value="GFY91502.1"/>
    <property type="molecule type" value="Genomic_DNA"/>
</dbReference>
<proteinExistence type="predicted"/>
<gene>
    <name evidence="2" type="ORF">Acr_07g0016980</name>
</gene>
<evidence type="ECO:0000256" key="1">
    <source>
        <dbReference type="SAM" id="MobiDB-lite"/>
    </source>
</evidence>
<feature type="compositionally biased region" description="Basic and acidic residues" evidence="1">
    <location>
        <begin position="1"/>
        <end position="10"/>
    </location>
</feature>
<dbReference type="AlphaFoldDB" id="A0A7J0EYJ1"/>
<evidence type="ECO:0000313" key="2">
    <source>
        <dbReference type="EMBL" id="GFY91502.1"/>
    </source>
</evidence>
<organism evidence="2 3">
    <name type="scientific">Actinidia rufa</name>
    <dbReference type="NCBI Taxonomy" id="165716"/>
    <lineage>
        <taxon>Eukaryota</taxon>
        <taxon>Viridiplantae</taxon>
        <taxon>Streptophyta</taxon>
        <taxon>Embryophyta</taxon>
        <taxon>Tracheophyta</taxon>
        <taxon>Spermatophyta</taxon>
        <taxon>Magnoliopsida</taxon>
        <taxon>eudicotyledons</taxon>
        <taxon>Gunneridae</taxon>
        <taxon>Pentapetalae</taxon>
        <taxon>asterids</taxon>
        <taxon>Ericales</taxon>
        <taxon>Actinidiaceae</taxon>
        <taxon>Actinidia</taxon>
    </lineage>
</organism>
<protein>
    <submittedName>
        <fullName evidence="2">Uncharacterized protein</fullName>
    </submittedName>
</protein>
<dbReference type="Proteomes" id="UP000585474">
    <property type="component" value="Unassembled WGS sequence"/>
</dbReference>
<comment type="caution">
    <text evidence="2">The sequence shown here is derived from an EMBL/GenBank/DDBJ whole genome shotgun (WGS) entry which is preliminary data.</text>
</comment>
<reference evidence="2 3" key="1">
    <citation type="submission" date="2019-07" db="EMBL/GenBank/DDBJ databases">
        <title>De Novo Assembly of kiwifruit Actinidia rufa.</title>
        <authorList>
            <person name="Sugita-Konishi S."/>
            <person name="Sato K."/>
            <person name="Mori E."/>
            <person name="Abe Y."/>
            <person name="Kisaki G."/>
            <person name="Hamano K."/>
            <person name="Suezawa K."/>
            <person name="Otani M."/>
            <person name="Fukuda T."/>
            <person name="Manabe T."/>
            <person name="Gomi K."/>
            <person name="Tabuchi M."/>
            <person name="Akimitsu K."/>
            <person name="Kataoka I."/>
        </authorList>
    </citation>
    <scope>NUCLEOTIDE SEQUENCE [LARGE SCALE GENOMIC DNA]</scope>
    <source>
        <strain evidence="3">cv. Fuchu</strain>
    </source>
</reference>
<feature type="region of interest" description="Disordered" evidence="1">
    <location>
        <begin position="1"/>
        <end position="32"/>
    </location>
</feature>
<keyword evidence="3" id="KW-1185">Reference proteome</keyword>